<keyword evidence="4" id="KW-1185">Reference proteome</keyword>
<protein>
    <recommendedName>
        <fullName evidence="5">DUF3987 domain-containing protein</fullName>
    </recommendedName>
</protein>
<dbReference type="RefSeq" id="WP_148073092.1">
    <property type="nucleotide sequence ID" value="NZ_CP042913.1"/>
</dbReference>
<sequence length="568" mass="62486">MDVVALLEKARADGIQIEVVDGELLIEATRDKKHWLEKLRPHKQEILANLEGVDVDANSENVEEDHSCVSVNAYRTFPIHCLQGVVGEFVAAAAKAIGCDAAFIALPMLCCLARAVGNSRVIRLKATWVEPAILWAAIVGKSGSYKTPALQAVMKFLEKPQARAIAEHKDALQQHEEDKAVWERAYATWKQDKKTTEPPPSAPPEPVLKRFATSDCTIEALATLLAGQFDGVLVQRDELAGWLNGIAEYKGGKGSDLGHWLACHSGASLTVDRKTGAIKFIFVPRAAVSLLGGIQPGILRSAIAREHMQDGLCARMLFAMPDPRKVVWSDAVIDPRTEAAMTELFDTLFTLEPQVNDEGESEPLPMDLTPEAKATWVEYFNRHRAELVDLDDDLAAAWSKLEAYTARFALIFQLCSWAEEEAKSDIIDEVAMSAAIELSDWFGHEAKRVYGLFVEDQGDRERRELVELIRRKGGSVTPRDLMRCCRRFKTSKEAEVALQELVEAGLGSWEFDDHGGGRGQPTRRFTLVDSVDSDTNAVNPEEKPITVSVNGVNGSPKHLNGQSPGGAI</sequence>
<keyword evidence="1" id="KW-0175">Coiled coil</keyword>
<evidence type="ECO:0000313" key="3">
    <source>
        <dbReference type="EMBL" id="QEG34442.1"/>
    </source>
</evidence>
<accession>A0A5B9QAF5</accession>
<evidence type="ECO:0000256" key="2">
    <source>
        <dbReference type="SAM" id="MobiDB-lite"/>
    </source>
</evidence>
<evidence type="ECO:0000256" key="1">
    <source>
        <dbReference type="SAM" id="Coils"/>
    </source>
</evidence>
<organism evidence="3 4">
    <name type="scientific">Bythopirellula goksoeyrii</name>
    <dbReference type="NCBI Taxonomy" id="1400387"/>
    <lineage>
        <taxon>Bacteria</taxon>
        <taxon>Pseudomonadati</taxon>
        <taxon>Planctomycetota</taxon>
        <taxon>Planctomycetia</taxon>
        <taxon>Pirellulales</taxon>
        <taxon>Lacipirellulaceae</taxon>
        <taxon>Bythopirellula</taxon>
    </lineage>
</organism>
<name>A0A5B9QAF5_9BACT</name>
<dbReference type="KEGG" id="bgok:Pr1d_17210"/>
<proteinExistence type="predicted"/>
<evidence type="ECO:0000313" key="4">
    <source>
        <dbReference type="Proteomes" id="UP000323917"/>
    </source>
</evidence>
<dbReference type="AlphaFoldDB" id="A0A5B9QAF5"/>
<gene>
    <name evidence="3" type="ORF">Pr1d_17210</name>
</gene>
<dbReference type="InterPro" id="IPR025048">
    <property type="entry name" value="DUF3987"/>
</dbReference>
<feature type="region of interest" description="Disordered" evidence="2">
    <location>
        <begin position="549"/>
        <end position="568"/>
    </location>
</feature>
<evidence type="ECO:0008006" key="5">
    <source>
        <dbReference type="Google" id="ProtNLM"/>
    </source>
</evidence>
<reference evidence="3 4" key="1">
    <citation type="submission" date="2019-08" db="EMBL/GenBank/DDBJ databases">
        <title>Deep-cultivation of Planctomycetes and their phenomic and genomic characterization uncovers novel biology.</title>
        <authorList>
            <person name="Wiegand S."/>
            <person name="Jogler M."/>
            <person name="Boedeker C."/>
            <person name="Pinto D."/>
            <person name="Vollmers J."/>
            <person name="Rivas-Marin E."/>
            <person name="Kohn T."/>
            <person name="Peeters S.H."/>
            <person name="Heuer A."/>
            <person name="Rast P."/>
            <person name="Oberbeckmann S."/>
            <person name="Bunk B."/>
            <person name="Jeske O."/>
            <person name="Meyerdierks A."/>
            <person name="Storesund J.E."/>
            <person name="Kallscheuer N."/>
            <person name="Luecker S."/>
            <person name="Lage O.M."/>
            <person name="Pohl T."/>
            <person name="Merkel B.J."/>
            <person name="Hornburger P."/>
            <person name="Mueller R.-W."/>
            <person name="Bruemmer F."/>
            <person name="Labrenz M."/>
            <person name="Spormann A.M."/>
            <person name="Op den Camp H."/>
            <person name="Overmann J."/>
            <person name="Amann R."/>
            <person name="Jetten M.S.M."/>
            <person name="Mascher T."/>
            <person name="Medema M.H."/>
            <person name="Devos D.P."/>
            <person name="Kaster A.-K."/>
            <person name="Ovreas L."/>
            <person name="Rohde M."/>
            <person name="Galperin M.Y."/>
            <person name="Jogler C."/>
        </authorList>
    </citation>
    <scope>NUCLEOTIDE SEQUENCE [LARGE SCALE GENOMIC DNA]</scope>
    <source>
        <strain evidence="3 4">Pr1d</strain>
    </source>
</reference>
<dbReference type="OrthoDB" id="279540at2"/>
<dbReference type="Pfam" id="PF13148">
    <property type="entry name" value="DUF3987"/>
    <property type="match status" value="1"/>
</dbReference>
<feature type="coiled-coil region" evidence="1">
    <location>
        <begin position="165"/>
        <end position="192"/>
    </location>
</feature>
<dbReference type="Proteomes" id="UP000323917">
    <property type="component" value="Chromosome"/>
</dbReference>
<dbReference type="EMBL" id="CP042913">
    <property type="protein sequence ID" value="QEG34442.1"/>
    <property type="molecule type" value="Genomic_DNA"/>
</dbReference>